<dbReference type="InterPro" id="IPR030378">
    <property type="entry name" value="G_CP_dom"/>
</dbReference>
<keyword evidence="1 10" id="KW-0963">Cytoplasm</keyword>
<dbReference type="SUPFAM" id="SSF52540">
    <property type="entry name" value="P-loop containing nucleoside triphosphate hydrolases"/>
    <property type="match status" value="1"/>
</dbReference>
<keyword evidence="14" id="KW-1185">Reference proteome</keyword>
<keyword evidence="4 10" id="KW-0699">rRNA-binding</keyword>
<evidence type="ECO:0000256" key="10">
    <source>
        <dbReference type="HAMAP-Rule" id="MF_01820"/>
    </source>
</evidence>
<dbReference type="CDD" id="cd04466">
    <property type="entry name" value="S1_YloQ_GTPase"/>
    <property type="match status" value="1"/>
</dbReference>
<dbReference type="Gene3D" id="1.10.40.50">
    <property type="entry name" value="Probable gtpase engc, domain 3"/>
    <property type="match status" value="1"/>
</dbReference>
<keyword evidence="8 10" id="KW-0694">RNA-binding</keyword>
<feature type="binding site" evidence="10">
    <location>
        <position position="251"/>
    </location>
    <ligand>
        <name>Zn(2+)</name>
        <dbReference type="ChEBI" id="CHEBI:29105"/>
    </ligand>
</feature>
<reference evidence="13 14" key="1">
    <citation type="submission" date="2020-02" db="EMBL/GenBank/DDBJ databases">
        <title>Fructobacillus sp. isolated from paper mulberry of Taiwan.</title>
        <authorList>
            <person name="Lin S.-T."/>
        </authorList>
    </citation>
    <scope>NUCLEOTIDE SEQUENCE [LARGE SCALE GENOMIC DNA]</scope>
    <source>
        <strain evidence="13 14">S1-1</strain>
    </source>
</reference>
<sequence length="305" mass="34197">MKTGRIIRSLAGYYDLMLEDGTVERTRARGQFRKNGQKPLVGDWADFESENGEGLIWALHERENSLVRPPMANVDLAIVVTSVVEPAFSQNLLDRQLVALEAEKVHPVLYFSKLDLLSEEERATFKAKVSLYEAIGYPVIFAGDDLQTAFSPLLKDRVVVAMGQTGAGKSTLLNQLAPELQLAVGEVSQALSRGKHTTRQVSLIPVPEYETLIADTPGFSSYEVFDFPVEQLGDYFPEIRQVAVNCRFRTCSHLNEPGCAVKEAVELGSISAERYNSYELFYQIIKGKRPVYQKTSSKWKQDRLN</sequence>
<feature type="binding site" evidence="10">
    <location>
        <begin position="163"/>
        <end position="171"/>
    </location>
    <ligand>
        <name>GTP</name>
        <dbReference type="ChEBI" id="CHEBI:37565"/>
    </ligand>
</feature>
<proteinExistence type="inferred from homology"/>
<evidence type="ECO:0000256" key="6">
    <source>
        <dbReference type="ARBA" id="ARBA00022801"/>
    </source>
</evidence>
<evidence type="ECO:0000256" key="7">
    <source>
        <dbReference type="ARBA" id="ARBA00022833"/>
    </source>
</evidence>
<evidence type="ECO:0000256" key="5">
    <source>
        <dbReference type="ARBA" id="ARBA00022741"/>
    </source>
</evidence>
<dbReference type="PANTHER" id="PTHR32120:SF11">
    <property type="entry name" value="SMALL RIBOSOMAL SUBUNIT BIOGENESIS GTPASE RSGA 1, MITOCHONDRIAL-RELATED"/>
    <property type="match status" value="1"/>
</dbReference>
<keyword evidence="7 10" id="KW-0862">Zinc</keyword>
<dbReference type="InterPro" id="IPR012340">
    <property type="entry name" value="NA-bd_OB-fold"/>
</dbReference>
<dbReference type="Pfam" id="PF16745">
    <property type="entry name" value="RsgA_N"/>
    <property type="match status" value="1"/>
</dbReference>
<keyword evidence="3 10" id="KW-0479">Metal-binding</keyword>
<keyword evidence="5 10" id="KW-0547">Nucleotide-binding</keyword>
<dbReference type="PROSITE" id="PS50936">
    <property type="entry name" value="ENGC_GTPASE"/>
    <property type="match status" value="1"/>
</dbReference>
<dbReference type="Proteomes" id="UP001519503">
    <property type="component" value="Unassembled WGS sequence"/>
</dbReference>
<dbReference type="CDD" id="cd01854">
    <property type="entry name" value="YjeQ_EngC"/>
    <property type="match status" value="1"/>
</dbReference>
<dbReference type="PANTHER" id="PTHR32120">
    <property type="entry name" value="SMALL RIBOSOMAL SUBUNIT BIOGENESIS GTPASE RSGA"/>
    <property type="match status" value="1"/>
</dbReference>
<comment type="subunit">
    <text evidence="10">Monomer. Associates with 30S ribosomal subunit, binds 16S rRNA.</text>
</comment>
<dbReference type="NCBIfam" id="TIGR00157">
    <property type="entry name" value="ribosome small subunit-dependent GTPase A"/>
    <property type="match status" value="1"/>
</dbReference>
<dbReference type="EC" id="3.6.1.-" evidence="10"/>
<comment type="similarity">
    <text evidence="10">Belongs to the TRAFAC class YlqF/YawG GTPase family. RsgA subfamily.</text>
</comment>
<feature type="domain" description="EngC GTPase" evidence="11">
    <location>
        <begin position="72"/>
        <end position="220"/>
    </location>
</feature>
<evidence type="ECO:0000256" key="1">
    <source>
        <dbReference type="ARBA" id="ARBA00022490"/>
    </source>
</evidence>
<keyword evidence="9 10" id="KW-0342">GTP-binding</keyword>
<comment type="cofactor">
    <cofactor evidence="10">
        <name>Zn(2+)</name>
        <dbReference type="ChEBI" id="CHEBI:29105"/>
    </cofactor>
    <text evidence="10">Binds 1 zinc ion per subunit.</text>
</comment>
<evidence type="ECO:0000256" key="3">
    <source>
        <dbReference type="ARBA" id="ARBA00022723"/>
    </source>
</evidence>
<dbReference type="HAMAP" id="MF_01820">
    <property type="entry name" value="GTPase_RsgA"/>
    <property type="match status" value="1"/>
</dbReference>
<comment type="function">
    <text evidence="10">One of several proteins that assist in the late maturation steps of the functional core of the 30S ribosomal subunit. Helps release RbfA from mature subunits. May play a role in the assembly of ribosomal proteins into the subunit. Circularly permuted GTPase that catalyzes slow GTP hydrolysis, GTPase activity is stimulated by the 30S ribosomal subunit.</text>
</comment>
<feature type="binding site" evidence="10">
    <location>
        <position position="246"/>
    </location>
    <ligand>
        <name>Zn(2+)</name>
        <dbReference type="ChEBI" id="CHEBI:29105"/>
    </ligand>
</feature>
<evidence type="ECO:0000259" key="12">
    <source>
        <dbReference type="PROSITE" id="PS51721"/>
    </source>
</evidence>
<evidence type="ECO:0000256" key="9">
    <source>
        <dbReference type="ARBA" id="ARBA00023134"/>
    </source>
</evidence>
<evidence type="ECO:0000256" key="4">
    <source>
        <dbReference type="ARBA" id="ARBA00022730"/>
    </source>
</evidence>
<dbReference type="SUPFAM" id="SSF50249">
    <property type="entry name" value="Nucleic acid-binding proteins"/>
    <property type="match status" value="1"/>
</dbReference>
<dbReference type="RefSeq" id="WP_213821699.1">
    <property type="nucleotide sequence ID" value="NZ_JAAMFL010000006.1"/>
</dbReference>
<comment type="caution">
    <text evidence="13">The sequence shown here is derived from an EMBL/GenBank/DDBJ whole genome shotgun (WGS) entry which is preliminary data.</text>
</comment>
<accession>A0ABS5QXU2</accession>
<keyword evidence="6 10" id="KW-0378">Hydrolase</keyword>
<evidence type="ECO:0000313" key="13">
    <source>
        <dbReference type="EMBL" id="MBS9337622.1"/>
    </source>
</evidence>
<evidence type="ECO:0000313" key="14">
    <source>
        <dbReference type="Proteomes" id="UP001519503"/>
    </source>
</evidence>
<evidence type="ECO:0000259" key="11">
    <source>
        <dbReference type="PROSITE" id="PS50936"/>
    </source>
</evidence>
<comment type="subcellular location">
    <subcellularLocation>
        <location evidence="10">Cytoplasm</location>
    </subcellularLocation>
</comment>
<dbReference type="EMBL" id="JAAMFL010000006">
    <property type="protein sequence ID" value="MBS9337622.1"/>
    <property type="molecule type" value="Genomic_DNA"/>
</dbReference>
<dbReference type="Gene3D" id="3.40.50.300">
    <property type="entry name" value="P-loop containing nucleotide triphosphate hydrolases"/>
    <property type="match status" value="1"/>
</dbReference>
<feature type="binding site" evidence="10">
    <location>
        <position position="253"/>
    </location>
    <ligand>
        <name>Zn(2+)</name>
        <dbReference type="ChEBI" id="CHEBI:29105"/>
    </ligand>
</feature>
<evidence type="ECO:0000256" key="2">
    <source>
        <dbReference type="ARBA" id="ARBA00022517"/>
    </source>
</evidence>
<dbReference type="Pfam" id="PF03193">
    <property type="entry name" value="RsgA_GTPase"/>
    <property type="match status" value="1"/>
</dbReference>
<keyword evidence="2 10" id="KW-0690">Ribosome biogenesis</keyword>
<dbReference type="InterPro" id="IPR004881">
    <property type="entry name" value="Ribosome_biogen_GTPase_RsgA"/>
</dbReference>
<dbReference type="InterPro" id="IPR010914">
    <property type="entry name" value="RsgA_GTPase_dom"/>
</dbReference>
<organism evidence="13 14">
    <name type="scientific">Fructobacillus parabroussonetiae</name>
    <dbReference type="NCBI Taxonomy" id="2713174"/>
    <lineage>
        <taxon>Bacteria</taxon>
        <taxon>Bacillati</taxon>
        <taxon>Bacillota</taxon>
        <taxon>Bacilli</taxon>
        <taxon>Lactobacillales</taxon>
        <taxon>Lactobacillaceae</taxon>
        <taxon>Fructobacillus</taxon>
    </lineage>
</organism>
<feature type="binding site" evidence="10">
    <location>
        <begin position="112"/>
        <end position="115"/>
    </location>
    <ligand>
        <name>GTP</name>
        <dbReference type="ChEBI" id="CHEBI:37565"/>
    </ligand>
</feature>
<protein>
    <recommendedName>
        <fullName evidence="10">Small ribosomal subunit biogenesis GTPase RsgA</fullName>
        <ecNumber evidence="10">3.6.1.-</ecNumber>
    </recommendedName>
</protein>
<feature type="binding site" evidence="10">
    <location>
        <position position="259"/>
    </location>
    <ligand>
        <name>Zn(2+)</name>
        <dbReference type="ChEBI" id="CHEBI:29105"/>
    </ligand>
</feature>
<dbReference type="PROSITE" id="PS51721">
    <property type="entry name" value="G_CP"/>
    <property type="match status" value="1"/>
</dbReference>
<name>A0ABS5QXU2_9LACO</name>
<dbReference type="InterPro" id="IPR027417">
    <property type="entry name" value="P-loop_NTPase"/>
</dbReference>
<dbReference type="InterPro" id="IPR031944">
    <property type="entry name" value="RsgA_N"/>
</dbReference>
<dbReference type="Gene3D" id="2.40.50.140">
    <property type="entry name" value="Nucleic acid-binding proteins"/>
    <property type="match status" value="1"/>
</dbReference>
<feature type="domain" description="CP-type G" evidence="12">
    <location>
        <begin position="63"/>
        <end position="222"/>
    </location>
</feature>
<gene>
    <name evidence="10 13" type="primary">rsgA</name>
    <name evidence="13" type="ORF">G6R30_04000</name>
</gene>
<evidence type="ECO:0000256" key="8">
    <source>
        <dbReference type="ARBA" id="ARBA00022884"/>
    </source>
</evidence>